<comment type="similarity">
    <text evidence="2">Belongs to the GMC oxidoreductase family.</text>
</comment>
<dbReference type="PIRSF" id="PIRSF000137">
    <property type="entry name" value="Alcohol_oxidase"/>
    <property type="match status" value="1"/>
</dbReference>
<dbReference type="InterPro" id="IPR036188">
    <property type="entry name" value="FAD/NAD-bd_sf"/>
</dbReference>
<evidence type="ECO:0000313" key="7">
    <source>
        <dbReference type="Proteomes" id="UP001595851"/>
    </source>
</evidence>
<evidence type="ECO:0000256" key="3">
    <source>
        <dbReference type="ARBA" id="ARBA00022630"/>
    </source>
</evidence>
<organism evidence="6 7">
    <name type="scientific">Nonomuraea purpurea</name>
    <dbReference type="NCBI Taxonomy" id="1849276"/>
    <lineage>
        <taxon>Bacteria</taxon>
        <taxon>Bacillati</taxon>
        <taxon>Actinomycetota</taxon>
        <taxon>Actinomycetes</taxon>
        <taxon>Streptosporangiales</taxon>
        <taxon>Streptosporangiaceae</taxon>
        <taxon>Nonomuraea</taxon>
    </lineage>
</organism>
<comment type="cofactor">
    <cofactor evidence="1">
        <name>FAD</name>
        <dbReference type="ChEBI" id="CHEBI:57692"/>
    </cofactor>
</comment>
<evidence type="ECO:0000259" key="5">
    <source>
        <dbReference type="PROSITE" id="PS00624"/>
    </source>
</evidence>
<evidence type="ECO:0000256" key="2">
    <source>
        <dbReference type="ARBA" id="ARBA00010790"/>
    </source>
</evidence>
<dbReference type="RefSeq" id="WP_379535739.1">
    <property type="nucleotide sequence ID" value="NZ_JBHSBI010000052.1"/>
</dbReference>
<comment type="caution">
    <text evidence="6">The sequence shown here is derived from an EMBL/GenBank/DDBJ whole genome shotgun (WGS) entry which is preliminary data.</text>
</comment>
<dbReference type="InterPro" id="IPR007867">
    <property type="entry name" value="GMC_OxRtase_C"/>
</dbReference>
<dbReference type="InterPro" id="IPR012132">
    <property type="entry name" value="GMC_OxRdtase"/>
</dbReference>
<name>A0ABV8GSJ8_9ACTN</name>
<dbReference type="InterPro" id="IPR000172">
    <property type="entry name" value="GMC_OxRdtase_N"/>
</dbReference>
<dbReference type="PROSITE" id="PS00624">
    <property type="entry name" value="GMC_OXRED_2"/>
    <property type="match status" value="1"/>
</dbReference>
<reference evidence="7" key="1">
    <citation type="journal article" date="2019" name="Int. J. Syst. Evol. Microbiol.">
        <title>The Global Catalogue of Microorganisms (GCM) 10K type strain sequencing project: providing services to taxonomists for standard genome sequencing and annotation.</title>
        <authorList>
            <consortium name="The Broad Institute Genomics Platform"/>
            <consortium name="The Broad Institute Genome Sequencing Center for Infectious Disease"/>
            <person name="Wu L."/>
            <person name="Ma J."/>
        </authorList>
    </citation>
    <scope>NUCLEOTIDE SEQUENCE [LARGE SCALE GENOMIC DNA]</scope>
    <source>
        <strain evidence="7">TBRC 1276</strain>
    </source>
</reference>
<evidence type="ECO:0000256" key="1">
    <source>
        <dbReference type="ARBA" id="ARBA00001974"/>
    </source>
</evidence>
<dbReference type="Gene3D" id="3.50.50.60">
    <property type="entry name" value="FAD/NAD(P)-binding domain"/>
    <property type="match status" value="1"/>
</dbReference>
<dbReference type="SUPFAM" id="SSF51905">
    <property type="entry name" value="FAD/NAD(P)-binding domain"/>
    <property type="match status" value="1"/>
</dbReference>
<dbReference type="PANTHER" id="PTHR11552">
    <property type="entry name" value="GLUCOSE-METHANOL-CHOLINE GMC OXIDOREDUCTASE"/>
    <property type="match status" value="1"/>
</dbReference>
<evidence type="ECO:0000313" key="6">
    <source>
        <dbReference type="EMBL" id="MFC4015941.1"/>
    </source>
</evidence>
<dbReference type="SUPFAM" id="SSF54373">
    <property type="entry name" value="FAD-linked reductases, C-terminal domain"/>
    <property type="match status" value="1"/>
</dbReference>
<keyword evidence="7" id="KW-1185">Reference proteome</keyword>
<dbReference type="Pfam" id="PF00732">
    <property type="entry name" value="GMC_oxred_N"/>
    <property type="match status" value="1"/>
</dbReference>
<gene>
    <name evidence="6" type="ORF">ACFOY2_52630</name>
</gene>
<dbReference type="Proteomes" id="UP001595851">
    <property type="component" value="Unassembled WGS sequence"/>
</dbReference>
<keyword evidence="4" id="KW-0274">FAD</keyword>
<dbReference type="Gene3D" id="3.30.410.40">
    <property type="match status" value="1"/>
</dbReference>
<dbReference type="EMBL" id="JBHSBI010000052">
    <property type="protein sequence ID" value="MFC4015941.1"/>
    <property type="molecule type" value="Genomic_DNA"/>
</dbReference>
<proteinExistence type="inferred from homology"/>
<keyword evidence="3" id="KW-0285">Flavoprotein</keyword>
<evidence type="ECO:0000256" key="4">
    <source>
        <dbReference type="ARBA" id="ARBA00022827"/>
    </source>
</evidence>
<feature type="domain" description="Glucose-methanol-choline oxidoreductase N-terminal" evidence="5">
    <location>
        <begin position="249"/>
        <end position="263"/>
    </location>
</feature>
<dbReference type="Pfam" id="PF05199">
    <property type="entry name" value="GMC_oxred_C"/>
    <property type="match status" value="1"/>
</dbReference>
<sequence>MSAVDYLIVGAGAAGAVLAARLSEDTAKRVLLLEAGPDFPDAASMPVSLREEFQVTDPAYDWALGARICAGNDSFLARGRVVGGSTQTNARGAMRPPASDFAAWAGLGLPSWSWERVLPSFMRIENDLDHGDRPYHGDSGPLPIVRWRQEELVPGAAAFLDAVAAAGLPTCEDLNAPDADGVGSYPQNRRGKDRVSTNHAFLAQARSRPNFELRSGAEVSRVVMRGGRAVGVEVDGEVIEAREVILCAGAPFSPALLLRSGIGPAGDLRRLGIDVVLDAPGVGQRVLDQPGAAVPVVPTPAAGADLWPTNQVAGRLTGPPGFSADDSLYLVLFSGINIPPLAKMVGSDLLTMVSIGDLAPASRGSVTLRSADPKEPPAVDLNFYSADGDLARMRGALRLAWELAHQGRFPATVERFALLDDDTVSDDDKLDGVLRMTTTSRWSVLGGCAMGPGSDPMAVVDEQCRVRGVEGLRVVDASIVPVPLRAPNALSCMMLGEHASTLIATSG</sequence>
<protein>
    <submittedName>
        <fullName evidence="6">GMC family oxidoreductase</fullName>
    </submittedName>
</protein>
<accession>A0ABV8GSJ8</accession>
<dbReference type="PANTHER" id="PTHR11552:SF147">
    <property type="entry name" value="CHOLINE DEHYDROGENASE, MITOCHONDRIAL"/>
    <property type="match status" value="1"/>
</dbReference>